<dbReference type="OrthoDB" id="7295497at2759"/>
<comment type="caution">
    <text evidence="2">The sequence shown here is derived from an EMBL/GenBank/DDBJ whole genome shotgun (WGS) entry which is preliminary data.</text>
</comment>
<reference evidence="2 3" key="1">
    <citation type="submission" date="2018-05" db="EMBL/GenBank/DDBJ databases">
        <title>Whole genome sequencing for identification of molecular markers to develop diagnostic detection tools for the regulated plant pathogen Lachnellula willkommii.</title>
        <authorList>
            <person name="Giroux E."/>
            <person name="Bilodeau G."/>
        </authorList>
    </citation>
    <scope>NUCLEOTIDE SEQUENCE [LARGE SCALE GENOMIC DNA]</scope>
    <source>
        <strain evidence="2 3">CBS 203.66</strain>
    </source>
</reference>
<proteinExistence type="predicted"/>
<feature type="domain" description="C2H2-type" evidence="1">
    <location>
        <begin position="300"/>
        <end position="321"/>
    </location>
</feature>
<name>A0A8T9BQP1_9HELO</name>
<protein>
    <recommendedName>
        <fullName evidence="1">C2H2-type domain-containing protein</fullName>
    </recommendedName>
</protein>
<dbReference type="Proteomes" id="UP000469559">
    <property type="component" value="Unassembled WGS sequence"/>
</dbReference>
<dbReference type="AlphaFoldDB" id="A0A8T9BQP1"/>
<evidence type="ECO:0000313" key="3">
    <source>
        <dbReference type="Proteomes" id="UP000469559"/>
    </source>
</evidence>
<evidence type="ECO:0000259" key="1">
    <source>
        <dbReference type="PROSITE" id="PS00028"/>
    </source>
</evidence>
<dbReference type="EMBL" id="QGMF01000046">
    <property type="protein sequence ID" value="TVY20639.1"/>
    <property type="molecule type" value="Genomic_DNA"/>
</dbReference>
<keyword evidence="3" id="KW-1185">Reference proteome</keyword>
<sequence>MQAQRPDEYLANQMDTQSHFSQPAYPDMGLGGLAEGGSHIAPNSINNPISSLKNNSTCPLNNTSTNNFTYPLSNNFLSCFFDPASGNLASDSTLNYDNTFTQGILGGAVPALPATCNISHAFPHPSVLPLPSGALLHAPTPDPIYNGYVTQDNGFMNAGDSSYGSITPQYPLFAGGHNVPMLDFPFATNLPSTAGFQAGFFLDQSTPLNQNDPQPSQYCPLPWNAMPGTTPDAFSITDTQAAATNPTQWDAMDFSDNMLAGFPIVTGSASGNDNSPPPFTLPAAPPAVSPASIAPQRIPCTFCPHTFARASDRTRHENSKHLTIPGTHLCPVPGCVMSRGNGFSRADKVTEHLWRKHGGLGFVKRV</sequence>
<organism evidence="2 3">
    <name type="scientific">Lachnellula arida</name>
    <dbReference type="NCBI Taxonomy" id="1316785"/>
    <lineage>
        <taxon>Eukaryota</taxon>
        <taxon>Fungi</taxon>
        <taxon>Dikarya</taxon>
        <taxon>Ascomycota</taxon>
        <taxon>Pezizomycotina</taxon>
        <taxon>Leotiomycetes</taxon>
        <taxon>Helotiales</taxon>
        <taxon>Lachnaceae</taxon>
        <taxon>Lachnellula</taxon>
    </lineage>
</organism>
<accession>A0A8T9BQP1</accession>
<dbReference type="InterPro" id="IPR013087">
    <property type="entry name" value="Znf_C2H2_type"/>
</dbReference>
<gene>
    <name evidence="2" type="ORF">LARI1_G004560</name>
</gene>
<evidence type="ECO:0000313" key="2">
    <source>
        <dbReference type="EMBL" id="TVY20639.1"/>
    </source>
</evidence>
<dbReference type="PROSITE" id="PS00028">
    <property type="entry name" value="ZINC_FINGER_C2H2_1"/>
    <property type="match status" value="1"/>
</dbReference>